<evidence type="ECO:0000256" key="1">
    <source>
        <dbReference type="SAM" id="SignalP"/>
    </source>
</evidence>
<proteinExistence type="predicted"/>
<gene>
    <name evidence="2" type="ORF">GCM10010334_05200</name>
</gene>
<evidence type="ECO:0000313" key="3">
    <source>
        <dbReference type="Proteomes" id="UP000638353"/>
    </source>
</evidence>
<comment type="caution">
    <text evidence="2">The sequence shown here is derived from an EMBL/GenBank/DDBJ whole genome shotgun (WGS) entry which is preliminary data.</text>
</comment>
<keyword evidence="1" id="KW-0732">Signal</keyword>
<dbReference type="Proteomes" id="UP000638353">
    <property type="component" value="Unassembled WGS sequence"/>
</dbReference>
<sequence length="145" mass="15634">MHAPKRAVALATAALTLGGLFAAGATPAAAAPAKAAVKAPAAVSAVSAADVQAQARRCAWPRVCFYRGNTYKAAYKDLGYQRLGSRARSSNVIVNSRYDDGARIYLMRHNGTGKHWECAKPRRVYSLRPGWKPYAIDIRNSPSCR</sequence>
<protein>
    <recommendedName>
        <fullName evidence="4">Peptidase inhibitor family I36 protein</fullName>
    </recommendedName>
</protein>
<feature type="chain" id="PRO_5037034287" description="Peptidase inhibitor family I36 protein" evidence="1">
    <location>
        <begin position="31"/>
        <end position="145"/>
    </location>
</feature>
<evidence type="ECO:0000313" key="2">
    <source>
        <dbReference type="EMBL" id="GHC79171.1"/>
    </source>
</evidence>
<dbReference type="AlphaFoldDB" id="A0A918WSU8"/>
<accession>A0A918WSU8</accession>
<reference evidence="2" key="1">
    <citation type="journal article" date="2014" name="Int. J. Syst. Evol. Microbiol.">
        <title>Complete genome sequence of Corynebacterium casei LMG S-19264T (=DSM 44701T), isolated from a smear-ripened cheese.</title>
        <authorList>
            <consortium name="US DOE Joint Genome Institute (JGI-PGF)"/>
            <person name="Walter F."/>
            <person name="Albersmeier A."/>
            <person name="Kalinowski J."/>
            <person name="Ruckert C."/>
        </authorList>
    </citation>
    <scope>NUCLEOTIDE SEQUENCE</scope>
    <source>
        <strain evidence="2">JCM 4637</strain>
    </source>
</reference>
<dbReference type="RefSeq" id="WP_189821003.1">
    <property type="nucleotide sequence ID" value="NZ_BMVC01000001.1"/>
</dbReference>
<organism evidence="2 3">
    <name type="scientific">Streptomyces finlayi</name>
    <dbReference type="NCBI Taxonomy" id="67296"/>
    <lineage>
        <taxon>Bacteria</taxon>
        <taxon>Bacillati</taxon>
        <taxon>Actinomycetota</taxon>
        <taxon>Actinomycetes</taxon>
        <taxon>Kitasatosporales</taxon>
        <taxon>Streptomycetaceae</taxon>
        <taxon>Streptomyces</taxon>
    </lineage>
</organism>
<reference evidence="2" key="2">
    <citation type="submission" date="2020-09" db="EMBL/GenBank/DDBJ databases">
        <authorList>
            <person name="Sun Q."/>
            <person name="Ohkuma M."/>
        </authorList>
    </citation>
    <scope>NUCLEOTIDE SEQUENCE</scope>
    <source>
        <strain evidence="2">JCM 4637</strain>
    </source>
</reference>
<evidence type="ECO:0008006" key="4">
    <source>
        <dbReference type="Google" id="ProtNLM"/>
    </source>
</evidence>
<feature type="signal peptide" evidence="1">
    <location>
        <begin position="1"/>
        <end position="30"/>
    </location>
</feature>
<name>A0A918WSU8_9ACTN</name>
<dbReference type="EMBL" id="BMVC01000001">
    <property type="protein sequence ID" value="GHC79171.1"/>
    <property type="molecule type" value="Genomic_DNA"/>
</dbReference>